<evidence type="ECO:0000256" key="5">
    <source>
        <dbReference type="ARBA" id="ARBA00022553"/>
    </source>
</evidence>
<keyword evidence="5" id="KW-0597">Phosphoprotein</keyword>
<dbReference type="EMBL" id="AP024355">
    <property type="protein sequence ID" value="BCR04460.1"/>
    <property type="molecule type" value="Genomic_DNA"/>
</dbReference>
<dbReference type="Proteomes" id="UP001319827">
    <property type="component" value="Chromosome"/>
</dbReference>
<dbReference type="PANTHER" id="PTHR34220">
    <property type="entry name" value="SENSOR HISTIDINE KINASE YPDA"/>
    <property type="match status" value="1"/>
</dbReference>
<feature type="transmembrane region" description="Helical" evidence="14">
    <location>
        <begin position="162"/>
        <end position="183"/>
    </location>
</feature>
<dbReference type="PANTHER" id="PTHR34220:SF10">
    <property type="entry name" value="SENSOR HISTIDINE KINASE BTSS"/>
    <property type="match status" value="1"/>
</dbReference>
<keyword evidence="4" id="KW-1003">Cell membrane</keyword>
<evidence type="ECO:0000256" key="7">
    <source>
        <dbReference type="ARBA" id="ARBA00022692"/>
    </source>
</evidence>
<dbReference type="Pfam" id="PF07694">
    <property type="entry name" value="5TM-5TMR_LYT"/>
    <property type="match status" value="1"/>
</dbReference>
<dbReference type="Pfam" id="PF06580">
    <property type="entry name" value="His_kinase"/>
    <property type="match status" value="1"/>
</dbReference>
<name>A0ABN6DWE5_9BACT</name>
<dbReference type="EC" id="2.7.13.3" evidence="3"/>
<gene>
    <name evidence="16" type="ORF">DESUT3_15290</name>
</gene>
<dbReference type="SUPFAM" id="SSF55874">
    <property type="entry name" value="ATPase domain of HSP90 chaperone/DNA topoisomerase II/histidine kinase"/>
    <property type="match status" value="1"/>
</dbReference>
<evidence type="ECO:0000256" key="11">
    <source>
        <dbReference type="ARBA" id="ARBA00022989"/>
    </source>
</evidence>
<evidence type="ECO:0000256" key="13">
    <source>
        <dbReference type="ARBA" id="ARBA00023136"/>
    </source>
</evidence>
<evidence type="ECO:0000256" key="9">
    <source>
        <dbReference type="ARBA" id="ARBA00022777"/>
    </source>
</evidence>
<evidence type="ECO:0000256" key="12">
    <source>
        <dbReference type="ARBA" id="ARBA00023012"/>
    </source>
</evidence>
<feature type="transmembrane region" description="Helical" evidence="14">
    <location>
        <begin position="189"/>
        <end position="215"/>
    </location>
</feature>
<sequence length="582" mass="63900">MQPFPTPEPTIGRGIRGSPAEIAAMKLFFALIQEMSVFLVIGYLFSKSPAFKALAGETLNSRQKLILYLIFSVFSILGTYFGLPVRDAVANTRAIGAVLAGIIGGPLLGTAVGFTGGLHRYFVGGFVAAPAMLATTFEGFLGGMVHLYLCRRNRSEQIYNPRVAFITTFVGELVHMAIIAGLGRPLENSLALVQIIAIPMITANALGTFLFMSILRDQKDTFDKLSVMFSARAFKIAERSLGILGKGFGAETARNLARIIHEESGVGAVAITDTNKILAFEGIGSDHHLPNSPIASVLTQQAIRNNEVIWVNGQSEPYQCSLSGNCPLTSVLIVPLHIDEQVIGTIKLYEPKNRRFLNMNKTLGEGIAGLLSDQLLRYRYEEQKNLLVTSELKLIQAQINPHFLFNALNTIMAIIRKDPLRARELLQHLSNFFRKNLKRSGDLATVDEEVDHVNSYLKIEKARFEDKLQVEIEVEPGLGELRIPTFTLQPIIENAVKHGISNMIEQGVVRVAVRRSGQQVTIEVEDNAGTYCKEIQGGGLGMNIVDKRIKNLCGSQYGIRISCTPEEFTLVSISLPAEGCQL</sequence>
<proteinExistence type="predicted"/>
<feature type="transmembrane region" description="Helical" evidence="14">
    <location>
        <begin position="121"/>
        <end position="150"/>
    </location>
</feature>
<keyword evidence="7 14" id="KW-0812">Transmembrane</keyword>
<dbReference type="SUPFAM" id="SSF55781">
    <property type="entry name" value="GAF domain-like"/>
    <property type="match status" value="1"/>
</dbReference>
<feature type="transmembrane region" description="Helical" evidence="14">
    <location>
        <begin position="23"/>
        <end position="45"/>
    </location>
</feature>
<keyword evidence="13 14" id="KW-0472">Membrane</keyword>
<dbReference type="SMART" id="SM00065">
    <property type="entry name" value="GAF"/>
    <property type="match status" value="1"/>
</dbReference>
<dbReference type="InterPro" id="IPR003018">
    <property type="entry name" value="GAF"/>
</dbReference>
<feature type="transmembrane region" description="Helical" evidence="14">
    <location>
        <begin position="95"/>
        <end position="115"/>
    </location>
</feature>
<reference evidence="16 17" key="1">
    <citation type="journal article" date="2016" name="C (Basel)">
        <title>Selective Growth of and Electricity Production by Marine Exoelectrogenic Bacteria in Self-Aggregated Hydrogel of Microbially Reduced Graphene Oxide.</title>
        <authorList>
            <person name="Yoshida N."/>
            <person name="Goto Y."/>
            <person name="Miyata Y."/>
        </authorList>
    </citation>
    <scope>NUCLEOTIDE SEQUENCE [LARGE SCALE GENOMIC DNA]</scope>
    <source>
        <strain evidence="16 17">NIT-T3</strain>
    </source>
</reference>
<evidence type="ECO:0000256" key="3">
    <source>
        <dbReference type="ARBA" id="ARBA00012438"/>
    </source>
</evidence>
<keyword evidence="9 16" id="KW-0418">Kinase</keyword>
<evidence type="ECO:0000259" key="15">
    <source>
        <dbReference type="SMART" id="SM00065"/>
    </source>
</evidence>
<dbReference type="InterPro" id="IPR036890">
    <property type="entry name" value="HATPase_C_sf"/>
</dbReference>
<evidence type="ECO:0000256" key="6">
    <source>
        <dbReference type="ARBA" id="ARBA00022679"/>
    </source>
</evidence>
<accession>A0ABN6DWE5</accession>
<feature type="domain" description="GAF" evidence="15">
    <location>
        <begin position="248"/>
        <end position="385"/>
    </location>
</feature>
<keyword evidence="11 14" id="KW-1133">Transmembrane helix</keyword>
<feature type="transmembrane region" description="Helical" evidence="14">
    <location>
        <begin position="65"/>
        <end position="83"/>
    </location>
</feature>
<comment type="subcellular location">
    <subcellularLocation>
        <location evidence="2">Cell membrane</location>
        <topology evidence="2">Multi-pass membrane protein</topology>
    </subcellularLocation>
</comment>
<comment type="catalytic activity">
    <reaction evidence="1">
        <text>ATP + protein L-histidine = ADP + protein N-phospho-L-histidine.</text>
        <dbReference type="EC" id="2.7.13.3"/>
    </reaction>
</comment>
<evidence type="ECO:0000256" key="2">
    <source>
        <dbReference type="ARBA" id="ARBA00004651"/>
    </source>
</evidence>
<evidence type="ECO:0000256" key="14">
    <source>
        <dbReference type="SAM" id="Phobius"/>
    </source>
</evidence>
<dbReference type="Gene3D" id="3.30.565.10">
    <property type="entry name" value="Histidine kinase-like ATPase, C-terminal domain"/>
    <property type="match status" value="1"/>
</dbReference>
<organism evidence="16 17">
    <name type="scientific">Desulfuromonas versatilis</name>
    <dbReference type="NCBI Taxonomy" id="2802975"/>
    <lineage>
        <taxon>Bacteria</taxon>
        <taxon>Pseudomonadati</taxon>
        <taxon>Thermodesulfobacteriota</taxon>
        <taxon>Desulfuromonadia</taxon>
        <taxon>Desulfuromonadales</taxon>
        <taxon>Desulfuromonadaceae</taxon>
        <taxon>Desulfuromonas</taxon>
    </lineage>
</organism>
<keyword evidence="6" id="KW-0808">Transferase</keyword>
<dbReference type="InterPro" id="IPR011620">
    <property type="entry name" value="Sig_transdc_His_kinase_LytS_TM"/>
</dbReference>
<evidence type="ECO:0000256" key="4">
    <source>
        <dbReference type="ARBA" id="ARBA00022475"/>
    </source>
</evidence>
<dbReference type="InterPro" id="IPR010559">
    <property type="entry name" value="Sig_transdc_His_kin_internal"/>
</dbReference>
<dbReference type="GO" id="GO:0016301">
    <property type="term" value="F:kinase activity"/>
    <property type="evidence" value="ECO:0007669"/>
    <property type="project" value="UniProtKB-KW"/>
</dbReference>
<keyword evidence="12" id="KW-0902">Two-component regulatory system</keyword>
<evidence type="ECO:0000256" key="10">
    <source>
        <dbReference type="ARBA" id="ARBA00022840"/>
    </source>
</evidence>
<evidence type="ECO:0000256" key="1">
    <source>
        <dbReference type="ARBA" id="ARBA00000085"/>
    </source>
</evidence>
<dbReference type="Pfam" id="PF13185">
    <property type="entry name" value="GAF_2"/>
    <property type="match status" value="1"/>
</dbReference>
<reference evidence="16 17" key="2">
    <citation type="journal article" date="2021" name="Int. J. Syst. Evol. Microbiol.">
        <title>Isolation and Polyphasic Characterization of Desulfuromonas versatilis sp. Nov., an Electrogenic Bacteria Capable of Versatile Metabolism Isolated from a Graphene Oxide-Reducing Enrichment Culture.</title>
        <authorList>
            <person name="Xie L."/>
            <person name="Yoshida N."/>
            <person name="Ishii S."/>
            <person name="Meng L."/>
        </authorList>
    </citation>
    <scope>NUCLEOTIDE SEQUENCE [LARGE SCALE GENOMIC DNA]</scope>
    <source>
        <strain evidence="16 17">NIT-T3</strain>
    </source>
</reference>
<evidence type="ECO:0000313" key="17">
    <source>
        <dbReference type="Proteomes" id="UP001319827"/>
    </source>
</evidence>
<keyword evidence="10" id="KW-0067">ATP-binding</keyword>
<keyword evidence="8" id="KW-0547">Nucleotide-binding</keyword>
<evidence type="ECO:0000313" key="16">
    <source>
        <dbReference type="EMBL" id="BCR04460.1"/>
    </source>
</evidence>
<protein>
    <recommendedName>
        <fullName evidence="3">histidine kinase</fullName>
        <ecNumber evidence="3">2.7.13.3</ecNumber>
    </recommendedName>
</protein>
<dbReference type="InterPro" id="IPR050640">
    <property type="entry name" value="Bact_2-comp_sensor_kinase"/>
</dbReference>
<evidence type="ECO:0000256" key="8">
    <source>
        <dbReference type="ARBA" id="ARBA00022741"/>
    </source>
</evidence>
<dbReference type="InterPro" id="IPR029016">
    <property type="entry name" value="GAF-like_dom_sf"/>
</dbReference>
<keyword evidence="17" id="KW-1185">Reference proteome</keyword>
<dbReference type="Gene3D" id="3.30.450.40">
    <property type="match status" value="1"/>
</dbReference>